<sequence>MTVEIKTLVFPTDFSEFSAAALPWARKLADDLDAAIHCVYVIDEPHIYSTLDLGPVTLPTLPELVESAKKRLNEFVKERLQGLSHATVAQILI</sequence>
<dbReference type="AlphaFoldDB" id="A0A382EH07"/>
<dbReference type="InterPro" id="IPR006016">
    <property type="entry name" value="UspA"/>
</dbReference>
<dbReference type="CDD" id="cd00293">
    <property type="entry name" value="USP-like"/>
    <property type="match status" value="1"/>
</dbReference>
<protein>
    <recommendedName>
        <fullName evidence="1">UspA domain-containing protein</fullName>
    </recommendedName>
</protein>
<dbReference type="SUPFAM" id="SSF52402">
    <property type="entry name" value="Adenine nucleotide alpha hydrolases-like"/>
    <property type="match status" value="1"/>
</dbReference>
<evidence type="ECO:0000313" key="2">
    <source>
        <dbReference type="EMBL" id="SVB49679.1"/>
    </source>
</evidence>
<accession>A0A382EH07</accession>
<dbReference type="Gene3D" id="3.40.50.620">
    <property type="entry name" value="HUPs"/>
    <property type="match status" value="1"/>
</dbReference>
<feature type="domain" description="UspA" evidence="1">
    <location>
        <begin position="5"/>
        <end position="77"/>
    </location>
</feature>
<reference evidence="2" key="1">
    <citation type="submission" date="2018-05" db="EMBL/GenBank/DDBJ databases">
        <authorList>
            <person name="Lanie J.A."/>
            <person name="Ng W.-L."/>
            <person name="Kazmierczak K.M."/>
            <person name="Andrzejewski T.M."/>
            <person name="Davidsen T.M."/>
            <person name="Wayne K.J."/>
            <person name="Tettelin H."/>
            <person name="Glass J.I."/>
            <person name="Rusch D."/>
            <person name="Podicherti R."/>
            <person name="Tsui H.-C.T."/>
            <person name="Winkler M.E."/>
        </authorList>
    </citation>
    <scope>NUCLEOTIDE SEQUENCE</scope>
</reference>
<gene>
    <name evidence="2" type="ORF">METZ01_LOCUS202533</name>
</gene>
<name>A0A382EH07_9ZZZZ</name>
<dbReference type="EMBL" id="UINC01044347">
    <property type="protein sequence ID" value="SVB49679.1"/>
    <property type="molecule type" value="Genomic_DNA"/>
</dbReference>
<dbReference type="Pfam" id="PF00582">
    <property type="entry name" value="Usp"/>
    <property type="match status" value="1"/>
</dbReference>
<dbReference type="InterPro" id="IPR014729">
    <property type="entry name" value="Rossmann-like_a/b/a_fold"/>
</dbReference>
<organism evidence="2">
    <name type="scientific">marine metagenome</name>
    <dbReference type="NCBI Taxonomy" id="408172"/>
    <lineage>
        <taxon>unclassified sequences</taxon>
        <taxon>metagenomes</taxon>
        <taxon>ecological metagenomes</taxon>
    </lineage>
</organism>
<evidence type="ECO:0000259" key="1">
    <source>
        <dbReference type="Pfam" id="PF00582"/>
    </source>
</evidence>
<feature type="non-terminal residue" evidence="2">
    <location>
        <position position="93"/>
    </location>
</feature>
<proteinExistence type="predicted"/>